<comment type="subcellular location">
    <subcellularLocation>
        <location evidence="1">Cell membrane</location>
        <topology evidence="1">Multi-pass membrane protein</topology>
    </subcellularLocation>
</comment>
<evidence type="ECO:0000256" key="6">
    <source>
        <dbReference type="ARBA" id="ARBA00023136"/>
    </source>
</evidence>
<evidence type="ECO:0000259" key="9">
    <source>
        <dbReference type="PROSITE" id="PS50929"/>
    </source>
</evidence>
<proteinExistence type="predicted"/>
<organism evidence="10 11">
    <name type="scientific">Fructilactobacillus hinvesii</name>
    <dbReference type="NCBI Taxonomy" id="2940300"/>
    <lineage>
        <taxon>Bacteria</taxon>
        <taxon>Bacillati</taxon>
        <taxon>Bacillota</taxon>
        <taxon>Bacilli</taxon>
        <taxon>Lactobacillales</taxon>
        <taxon>Lactobacillaceae</taxon>
        <taxon>Fructilactobacillus</taxon>
    </lineage>
</organism>
<dbReference type="Gene3D" id="3.40.50.300">
    <property type="entry name" value="P-loop containing nucleotide triphosphate hydrolases"/>
    <property type="match status" value="1"/>
</dbReference>
<dbReference type="PROSITE" id="PS50893">
    <property type="entry name" value="ABC_TRANSPORTER_2"/>
    <property type="match status" value="1"/>
</dbReference>
<dbReference type="InterPro" id="IPR011527">
    <property type="entry name" value="ABC1_TM_dom"/>
</dbReference>
<accession>A0ABY5BT39</accession>
<dbReference type="Gene3D" id="1.20.1560.10">
    <property type="entry name" value="ABC transporter type 1, transmembrane domain"/>
    <property type="match status" value="1"/>
</dbReference>
<feature type="transmembrane region" description="Helical" evidence="7">
    <location>
        <begin position="255"/>
        <end position="277"/>
    </location>
</feature>
<feature type="transmembrane region" description="Helical" evidence="7">
    <location>
        <begin position="169"/>
        <end position="187"/>
    </location>
</feature>
<sequence>MKQKQSRWQHFTEYLRQLEKTYRLFGAAAPQAAGWLMVLLPLQAVLPLVAVQAGQQIINQLVQRHPIWASFAIWLVAMAVTQILPTITLFVQGILTDKLTGFLNLKLMGKSKELKSLNLFDNSKYFDDLQMLKSDDSWRPVNLIVFGLSIVQQSIMLVVMFVMLARYNWWLTLALIAVLVPQSISYYRIQQDAFETMVTRSKNARKLNYYSSLLLDRLDAKEVRLFNMFTPIITKYRRLFNQTQSQVNQVRRKQALVGTSYLILVVAVTGYGFYWFITAVQTGTYQMGVLLLYITLMGYISSSMAKLVEDSSLLYDSLLWIEKFYHFIDFQDDLHDGRQPFPIDFQTVSVQNVSFHYPFSDQLVLKHVNFTVQRGEKIAIVGENGSGKSTLVKLLLRFYDPSAGQIQLDQQNVQTIEINAYRQAFSATFQDFSKFKLSLGENVAAAHAYDPTYVKNLLAQVGLASYLQQKNVQLTTMMSKEFAHGTDASGGQWQRIALARDLYADGQIEFLDEPTAALDPRSEQEIYQTFLQQNRHKTVFFVTHRLSAVQYADRVLMLQNGRVTGFASHAELLQTNPEYAELYNLQKAAYQ</sequence>
<dbReference type="PANTHER" id="PTHR24221">
    <property type="entry name" value="ATP-BINDING CASSETTE SUB-FAMILY B"/>
    <property type="match status" value="1"/>
</dbReference>
<feature type="transmembrane region" description="Helical" evidence="7">
    <location>
        <begin position="21"/>
        <end position="46"/>
    </location>
</feature>
<evidence type="ECO:0000256" key="7">
    <source>
        <dbReference type="SAM" id="Phobius"/>
    </source>
</evidence>
<evidence type="ECO:0000256" key="2">
    <source>
        <dbReference type="ARBA" id="ARBA00022692"/>
    </source>
</evidence>
<feature type="transmembrane region" description="Helical" evidence="7">
    <location>
        <begin position="66"/>
        <end position="91"/>
    </location>
</feature>
<feature type="transmembrane region" description="Helical" evidence="7">
    <location>
        <begin position="283"/>
        <end position="300"/>
    </location>
</feature>
<dbReference type="PANTHER" id="PTHR24221:SF654">
    <property type="entry name" value="ATP-BINDING CASSETTE SUB-FAMILY B MEMBER 6"/>
    <property type="match status" value="1"/>
</dbReference>
<protein>
    <submittedName>
        <fullName evidence="10">ABC transporter ATP-binding protein/permease</fullName>
    </submittedName>
</protein>
<dbReference type="SUPFAM" id="SSF90123">
    <property type="entry name" value="ABC transporter transmembrane region"/>
    <property type="match status" value="1"/>
</dbReference>
<feature type="domain" description="ABC transporter" evidence="8">
    <location>
        <begin position="348"/>
        <end position="585"/>
    </location>
</feature>
<evidence type="ECO:0000259" key="8">
    <source>
        <dbReference type="PROSITE" id="PS50893"/>
    </source>
</evidence>
<dbReference type="InterPro" id="IPR003593">
    <property type="entry name" value="AAA+_ATPase"/>
</dbReference>
<dbReference type="GO" id="GO:0005524">
    <property type="term" value="F:ATP binding"/>
    <property type="evidence" value="ECO:0007669"/>
    <property type="project" value="UniProtKB-KW"/>
</dbReference>
<dbReference type="EMBL" id="CP097118">
    <property type="protein sequence ID" value="USS88257.1"/>
    <property type="molecule type" value="Genomic_DNA"/>
</dbReference>
<dbReference type="InterPro" id="IPR039421">
    <property type="entry name" value="Type_1_exporter"/>
</dbReference>
<dbReference type="Pfam" id="PF00005">
    <property type="entry name" value="ABC_tran"/>
    <property type="match status" value="1"/>
</dbReference>
<dbReference type="InterPro" id="IPR036640">
    <property type="entry name" value="ABC1_TM_sf"/>
</dbReference>
<keyword evidence="2 7" id="KW-0812">Transmembrane</keyword>
<dbReference type="InterPro" id="IPR027417">
    <property type="entry name" value="P-loop_NTPase"/>
</dbReference>
<evidence type="ECO:0000313" key="10">
    <source>
        <dbReference type="EMBL" id="USS88257.1"/>
    </source>
</evidence>
<reference evidence="10" key="1">
    <citation type="submission" date="2022-05" db="EMBL/GenBank/DDBJ databases">
        <authorList>
            <person name="Oliphant S.A."/>
            <person name="Watson-Haigh N.S."/>
            <person name="Sumby K.M."/>
            <person name="Gardner J.M."/>
            <person name="Jiranek V."/>
        </authorList>
    </citation>
    <scope>NUCLEOTIDE SEQUENCE</scope>
    <source>
        <strain evidence="10">KI11_C11</strain>
    </source>
</reference>
<feature type="transmembrane region" description="Helical" evidence="7">
    <location>
        <begin position="141"/>
        <end position="163"/>
    </location>
</feature>
<evidence type="ECO:0000256" key="5">
    <source>
        <dbReference type="ARBA" id="ARBA00022989"/>
    </source>
</evidence>
<evidence type="ECO:0000256" key="3">
    <source>
        <dbReference type="ARBA" id="ARBA00022741"/>
    </source>
</evidence>
<gene>
    <name evidence="10" type="ORF">M3M39_01905</name>
</gene>
<evidence type="ECO:0000313" key="11">
    <source>
        <dbReference type="Proteomes" id="UP001057025"/>
    </source>
</evidence>
<evidence type="ECO:0000256" key="4">
    <source>
        <dbReference type="ARBA" id="ARBA00022840"/>
    </source>
</evidence>
<dbReference type="CDD" id="cd03228">
    <property type="entry name" value="ABCC_MRP_Like"/>
    <property type="match status" value="1"/>
</dbReference>
<feature type="domain" description="ABC transmembrane type-1" evidence="9">
    <location>
        <begin position="148"/>
        <end position="316"/>
    </location>
</feature>
<evidence type="ECO:0000256" key="1">
    <source>
        <dbReference type="ARBA" id="ARBA00004651"/>
    </source>
</evidence>
<keyword evidence="4 10" id="KW-0067">ATP-binding</keyword>
<name>A0ABY5BT39_9LACO</name>
<dbReference type="Proteomes" id="UP001057025">
    <property type="component" value="Chromosome"/>
</dbReference>
<keyword evidence="6 7" id="KW-0472">Membrane</keyword>
<dbReference type="SUPFAM" id="SSF52540">
    <property type="entry name" value="P-loop containing nucleoside triphosphate hydrolases"/>
    <property type="match status" value="1"/>
</dbReference>
<dbReference type="InterPro" id="IPR003439">
    <property type="entry name" value="ABC_transporter-like_ATP-bd"/>
</dbReference>
<dbReference type="RefSeq" id="WP_252797543.1">
    <property type="nucleotide sequence ID" value="NZ_CP097118.1"/>
</dbReference>
<dbReference type="PROSITE" id="PS50929">
    <property type="entry name" value="ABC_TM1F"/>
    <property type="match status" value="1"/>
</dbReference>
<dbReference type="SMART" id="SM00382">
    <property type="entry name" value="AAA"/>
    <property type="match status" value="1"/>
</dbReference>
<keyword evidence="5 7" id="KW-1133">Transmembrane helix</keyword>
<keyword evidence="3" id="KW-0547">Nucleotide-binding</keyword>
<keyword evidence="11" id="KW-1185">Reference proteome</keyword>